<evidence type="ECO:0000256" key="1">
    <source>
        <dbReference type="ARBA" id="ARBA00005655"/>
    </source>
</evidence>
<dbReference type="Proteomes" id="UP000239649">
    <property type="component" value="Unassembled WGS sequence"/>
</dbReference>
<dbReference type="GO" id="GO:0003729">
    <property type="term" value="F:mRNA binding"/>
    <property type="evidence" value="ECO:0007669"/>
    <property type="project" value="InterPro"/>
</dbReference>
<evidence type="ECO:0000256" key="3">
    <source>
        <dbReference type="SAM" id="Phobius"/>
    </source>
</evidence>
<dbReference type="OrthoDB" id="10266921at2759"/>
<feature type="region of interest" description="Disordered" evidence="2">
    <location>
        <begin position="239"/>
        <end position="339"/>
    </location>
</feature>
<dbReference type="Pfam" id="PF03194">
    <property type="entry name" value="LUC7"/>
    <property type="match status" value="1"/>
</dbReference>
<dbReference type="GO" id="GO:0006376">
    <property type="term" value="P:mRNA splice site recognition"/>
    <property type="evidence" value="ECO:0007669"/>
    <property type="project" value="InterPro"/>
</dbReference>
<comment type="caution">
    <text evidence="4">The sequence shown here is derived from an EMBL/GenBank/DDBJ whole genome shotgun (WGS) entry which is preliminary data.</text>
</comment>
<feature type="compositionally biased region" description="Basic and acidic residues" evidence="2">
    <location>
        <begin position="323"/>
        <end position="339"/>
    </location>
</feature>
<feature type="region of interest" description="Disordered" evidence="2">
    <location>
        <begin position="116"/>
        <end position="141"/>
    </location>
</feature>
<dbReference type="PANTHER" id="PTHR12375">
    <property type="entry name" value="RNA-BINDING PROTEIN LUC7-RELATED"/>
    <property type="match status" value="1"/>
</dbReference>
<organism evidence="4 5">
    <name type="scientific">Micractinium conductrix</name>
    <dbReference type="NCBI Taxonomy" id="554055"/>
    <lineage>
        <taxon>Eukaryota</taxon>
        <taxon>Viridiplantae</taxon>
        <taxon>Chlorophyta</taxon>
        <taxon>core chlorophytes</taxon>
        <taxon>Trebouxiophyceae</taxon>
        <taxon>Chlorellales</taxon>
        <taxon>Chlorellaceae</taxon>
        <taxon>Chlorella clade</taxon>
        <taxon>Micractinium</taxon>
    </lineage>
</organism>
<comment type="similarity">
    <text evidence="1">Belongs to the Luc7 family.</text>
</comment>
<keyword evidence="3" id="KW-0812">Transmembrane</keyword>
<dbReference type="GO" id="GO:0005685">
    <property type="term" value="C:U1 snRNP"/>
    <property type="evidence" value="ECO:0007669"/>
    <property type="project" value="InterPro"/>
</dbReference>
<dbReference type="EMBL" id="LHPF02000017">
    <property type="protein sequence ID" value="PSC70918.1"/>
    <property type="molecule type" value="Genomic_DNA"/>
</dbReference>
<evidence type="ECO:0000313" key="4">
    <source>
        <dbReference type="EMBL" id="PSC70918.1"/>
    </source>
</evidence>
<proteinExistence type="inferred from homology"/>
<gene>
    <name evidence="4" type="ORF">C2E20_5617</name>
</gene>
<protein>
    <submittedName>
        <fullName evidence="4">U1 snRNA associated</fullName>
    </submittedName>
</protein>
<name>A0A2P6VA18_9CHLO</name>
<evidence type="ECO:0000313" key="5">
    <source>
        <dbReference type="Proteomes" id="UP000239649"/>
    </source>
</evidence>
<dbReference type="InterPro" id="IPR004882">
    <property type="entry name" value="Luc7-rel"/>
</dbReference>
<reference evidence="4 5" key="1">
    <citation type="journal article" date="2018" name="Plant J.">
        <title>Genome sequences of Chlorella sorokiniana UTEX 1602 and Micractinium conductrix SAG 241.80: implications to maltose excretion by a green alga.</title>
        <authorList>
            <person name="Arriola M.B."/>
            <person name="Velmurugan N."/>
            <person name="Zhang Y."/>
            <person name="Plunkett M.H."/>
            <person name="Hondzo H."/>
            <person name="Barney B.M."/>
        </authorList>
    </citation>
    <scope>NUCLEOTIDE SEQUENCE [LARGE SCALE GENOMIC DNA]</scope>
    <source>
        <strain evidence="4 5">SAG 241.80</strain>
    </source>
</reference>
<accession>A0A2P6VA18</accession>
<keyword evidence="3" id="KW-0472">Membrane</keyword>
<keyword evidence="5" id="KW-1185">Reference proteome</keyword>
<feature type="compositionally biased region" description="Basic and acidic residues" evidence="2">
    <location>
        <begin position="288"/>
        <end position="309"/>
    </location>
</feature>
<feature type="compositionally biased region" description="Gly residues" evidence="2">
    <location>
        <begin position="310"/>
        <end position="322"/>
    </location>
</feature>
<sequence>MADEMRAMLDQLMGKDRDVPLDQREVRDMSFSDKEVCKHALAGLCPFGLFPNTKSDLGPCEFELHEDHLDWDALKVEYDKLDEREKERYGYELCLLRLLSRLVSDMDRKIDKARERAALESRPKPLSPKQQAEVDGMRQQAKELTERSEKMAEDGDIDASMAAIAQAERLRIDADELTKRYTKPDRTMDVCEVCGVFIQNIDTAAGKQAHADHLEGKQYLGWLAIREKYKELQQKYGGGGAGYMPMNASTVPVAPRREEPAEEGEVQEERGGSRSGHGSDRRRSRSRDRRDRGGRDERRRSRSRERGGYGDRGGYGRSGGYDRGYEQRGGYDRGGDRDYDRRRCHSCTATLLKHRLLERRPAVTAAAGGKPGPPAAVQDVGGVRWRQLKAQLELFGAEMVMPPGPAVTGTLAVAAGYFLHTEALGGFHWSTDDAALGLQCGLAVMALDAALVLPDYNARVITKVFEAEADWVSLKLLTATLAAVAEKVAAGVAAGDVDEPDEDWIELSKTYTSLAEEHPFAKALDSVPLGGMALTEKLAFPLRLAHLLAWHLAREMLCRGVALTWATGWTIDRLYEAGAGETVQLPVLLGLQLGTPQAGAALAAAGCAAASLVVLVQFRLFMYKAFDRYDQEVVAEAARGQVDDSEEAMQQRMEAAVRRVRATDSGLLAPPTVDKEMEEVRKWRTAITGARLLVKWAAYSTPFLLTGNLLAPLVATCAADLLVAGYQLLKDGRVSARRLEDLQELKETVELLACWCSLRRQQISSAPTLPC</sequence>
<feature type="compositionally biased region" description="Basic and acidic residues" evidence="2">
    <location>
        <begin position="267"/>
        <end position="281"/>
    </location>
</feature>
<evidence type="ECO:0000256" key="2">
    <source>
        <dbReference type="SAM" id="MobiDB-lite"/>
    </source>
</evidence>
<dbReference type="AlphaFoldDB" id="A0A2P6VA18"/>
<keyword evidence="3" id="KW-1133">Transmembrane helix</keyword>
<dbReference type="STRING" id="554055.A0A2P6VA18"/>
<feature type="transmembrane region" description="Helical" evidence="3">
    <location>
        <begin position="598"/>
        <end position="618"/>
    </location>
</feature>